<evidence type="ECO:0000313" key="4">
    <source>
        <dbReference type="Proteomes" id="UP000464178"/>
    </source>
</evidence>
<accession>A0A6P2D1J4</accession>
<protein>
    <submittedName>
        <fullName evidence="3">Marine sediment metagenome DNA, contig: S01H1_S01226</fullName>
    </submittedName>
</protein>
<feature type="chain" id="PRO_5027047095" evidence="2">
    <location>
        <begin position="32"/>
        <end position="615"/>
    </location>
</feature>
<sequence>MREALNERGRSVARLVAAFLAVFVASSLAHAAKYGDIEVSIKSEPRGTATHGYAEVEFLVTNRSTQAAHEVRITYPKSSYSYGGDHLRAVSKNVTVGAGESAKVVLAYPERIELRGNGAGVTIDGREEESALPVGTGSSSRGYYSYGSSSPSRGPGTQVLVLYSKGVDTRFPDWVTQSQAQFQSAGKYVSAETIRADQPVDQWSTNWLSYTRYDGVVVTATDLRSMSTEARNAIGQYVECGGSLLVFGRDPQLPGPWKLKADTKHPVSVANPGFGQCITTNQTELPPFPARVLTPVLESWSSTAAPWQRTRTPNDANRAFPVVEDIGVPVKGLLALMFVFVIAIGPINLIVLARKKRKLWLFWTVPLMSFVTCLTVLMYMAVTEGWQGRSRIEGVTILDENSRRASSLGWTGFYTPLLPGSGLRFSPETEVCYQNGEDPYSSSYSRRGSSNSALSIDWTSEQHFTSGWLTPRVPAHFALRKSELRRERMTVSKGADGSPEAVNGLGADLSQFWYRDENGKVFFAEGIPGGGRAALKPAAIVAPAISGTTLRSFYTGEWATLPERLKTNGPSLLAPRTYLGVMDATPFLDDGLPGASVRKTRTVVYGILKEGGDGN</sequence>
<dbReference type="Proteomes" id="UP000464178">
    <property type="component" value="Chromosome"/>
</dbReference>
<gene>
    <name evidence="3" type="ORF">SOIL9_27150</name>
</gene>
<evidence type="ECO:0000256" key="2">
    <source>
        <dbReference type="SAM" id="SignalP"/>
    </source>
</evidence>
<keyword evidence="1" id="KW-0812">Transmembrane</keyword>
<dbReference type="EMBL" id="LR593886">
    <property type="protein sequence ID" value="VTR94999.1"/>
    <property type="molecule type" value="Genomic_DNA"/>
</dbReference>
<keyword evidence="1" id="KW-1133">Transmembrane helix</keyword>
<keyword evidence="2" id="KW-0732">Signal</keyword>
<feature type="signal peptide" evidence="2">
    <location>
        <begin position="1"/>
        <end position="31"/>
    </location>
</feature>
<reference evidence="3 4" key="1">
    <citation type="submission" date="2019-05" db="EMBL/GenBank/DDBJ databases">
        <authorList>
            <consortium name="Science for Life Laboratories"/>
        </authorList>
    </citation>
    <scope>NUCLEOTIDE SEQUENCE [LARGE SCALE GENOMIC DNA]</scope>
    <source>
        <strain evidence="3">Soil9</strain>
    </source>
</reference>
<proteinExistence type="predicted"/>
<keyword evidence="4" id="KW-1185">Reference proteome</keyword>
<keyword evidence="1" id="KW-0472">Membrane</keyword>
<feature type="transmembrane region" description="Helical" evidence="1">
    <location>
        <begin position="333"/>
        <end position="353"/>
    </location>
</feature>
<organism evidence="3 4">
    <name type="scientific">Gemmata massiliana</name>
    <dbReference type="NCBI Taxonomy" id="1210884"/>
    <lineage>
        <taxon>Bacteria</taxon>
        <taxon>Pseudomonadati</taxon>
        <taxon>Planctomycetota</taxon>
        <taxon>Planctomycetia</taxon>
        <taxon>Gemmatales</taxon>
        <taxon>Gemmataceae</taxon>
        <taxon>Gemmata</taxon>
    </lineage>
</organism>
<feature type="transmembrane region" description="Helical" evidence="1">
    <location>
        <begin position="360"/>
        <end position="382"/>
    </location>
</feature>
<evidence type="ECO:0000256" key="1">
    <source>
        <dbReference type="SAM" id="Phobius"/>
    </source>
</evidence>
<dbReference type="AlphaFoldDB" id="A0A6P2D1J4"/>
<dbReference type="RefSeq" id="WP_162669471.1">
    <property type="nucleotide sequence ID" value="NZ_LR593886.1"/>
</dbReference>
<evidence type="ECO:0000313" key="3">
    <source>
        <dbReference type="EMBL" id="VTR94999.1"/>
    </source>
</evidence>
<dbReference type="KEGG" id="gms:SOIL9_27150"/>
<name>A0A6P2D1J4_9BACT</name>